<reference evidence="5 6" key="1">
    <citation type="journal article" date="2007" name="Nature">
        <title>The medaka draft genome and insights into vertebrate genome evolution.</title>
        <authorList>
            <person name="Kasahara M."/>
            <person name="Naruse K."/>
            <person name="Sasaki S."/>
            <person name="Nakatani Y."/>
            <person name="Qu W."/>
            <person name="Ahsan B."/>
            <person name="Yamada T."/>
            <person name="Nagayasu Y."/>
            <person name="Doi K."/>
            <person name="Kasai Y."/>
            <person name="Jindo T."/>
            <person name="Kobayashi D."/>
            <person name="Shimada A."/>
            <person name="Toyoda A."/>
            <person name="Kuroki Y."/>
            <person name="Fujiyama A."/>
            <person name="Sasaki T."/>
            <person name="Shimizu A."/>
            <person name="Asakawa S."/>
            <person name="Shimizu N."/>
            <person name="Hashimoto S."/>
            <person name="Yang J."/>
            <person name="Lee Y."/>
            <person name="Matsushima K."/>
            <person name="Sugano S."/>
            <person name="Sakaizumi M."/>
            <person name="Narita T."/>
            <person name="Ohishi K."/>
            <person name="Haga S."/>
            <person name="Ohta F."/>
            <person name="Nomoto H."/>
            <person name="Nogata K."/>
            <person name="Morishita T."/>
            <person name="Endo T."/>
            <person name="Shin-I T."/>
            <person name="Takeda H."/>
            <person name="Morishita S."/>
            <person name="Kohara Y."/>
        </authorList>
    </citation>
    <scope>NUCLEOTIDE SEQUENCE [LARGE SCALE GENOMIC DNA]</scope>
    <source>
        <strain evidence="5 6">Hd-rR</strain>
    </source>
</reference>
<feature type="domain" description="N-acetyltransferase" evidence="4">
    <location>
        <begin position="34"/>
        <end position="127"/>
    </location>
</feature>
<evidence type="ECO:0000256" key="2">
    <source>
        <dbReference type="ARBA" id="ARBA00020243"/>
    </source>
</evidence>
<reference evidence="5" key="2">
    <citation type="submission" date="2025-08" db="UniProtKB">
        <authorList>
            <consortium name="Ensembl"/>
        </authorList>
    </citation>
    <scope>IDENTIFICATION</scope>
    <source>
        <strain evidence="5">Hd-rR</strain>
    </source>
</reference>
<dbReference type="PANTHER" id="PTHR31435:SF9">
    <property type="entry name" value="PROTEIN NATD1"/>
    <property type="match status" value="1"/>
</dbReference>
<dbReference type="Ensembl" id="ENSORLT00000035158.1">
    <property type="protein sequence ID" value="ENSORLP00000044996.1"/>
    <property type="gene ID" value="ENSORLG00000026833.1"/>
</dbReference>
<dbReference type="PROSITE" id="PS51729">
    <property type="entry name" value="GNAT_YJDJ"/>
    <property type="match status" value="1"/>
</dbReference>
<dbReference type="GeneTree" id="ENSGT00390000014840"/>
<dbReference type="SUPFAM" id="SSF55729">
    <property type="entry name" value="Acyl-CoA N-acyltransferases (Nat)"/>
    <property type="match status" value="1"/>
</dbReference>
<sequence>MAFKITSRLCTLPHQVRSCQVTSRCFSSSRFQVQHDPHAHRFTLIPSSGTDPDEVAVLHYKFTGEKEVDLMSTYVPESIRGQGAAALLSQAAMDFLVREDLKARISCWYIKKYLQEHPRELYKDRVIADTFQS</sequence>
<dbReference type="Gene3D" id="3.40.630.30">
    <property type="match status" value="1"/>
</dbReference>
<reference evidence="5" key="3">
    <citation type="submission" date="2025-09" db="UniProtKB">
        <authorList>
            <consortium name="Ensembl"/>
        </authorList>
    </citation>
    <scope>IDENTIFICATION</scope>
    <source>
        <strain evidence="5">Hd-rR</strain>
    </source>
</reference>
<organism evidence="5 6">
    <name type="scientific">Oryzias latipes</name>
    <name type="common">Japanese rice fish</name>
    <name type="synonym">Japanese killifish</name>
    <dbReference type="NCBI Taxonomy" id="8090"/>
    <lineage>
        <taxon>Eukaryota</taxon>
        <taxon>Metazoa</taxon>
        <taxon>Chordata</taxon>
        <taxon>Craniata</taxon>
        <taxon>Vertebrata</taxon>
        <taxon>Euteleostomi</taxon>
        <taxon>Actinopterygii</taxon>
        <taxon>Neopterygii</taxon>
        <taxon>Teleostei</taxon>
        <taxon>Neoteleostei</taxon>
        <taxon>Acanthomorphata</taxon>
        <taxon>Ovalentaria</taxon>
        <taxon>Atherinomorphae</taxon>
        <taxon>Beloniformes</taxon>
        <taxon>Adrianichthyidae</taxon>
        <taxon>Oryziinae</taxon>
        <taxon>Oryzias</taxon>
    </lineage>
</organism>
<name>A0A3B3IM28_ORYLA</name>
<dbReference type="Proteomes" id="UP000001038">
    <property type="component" value="Chromosome 8"/>
</dbReference>
<dbReference type="OrthoDB" id="74247at2759"/>
<dbReference type="InterPro" id="IPR016181">
    <property type="entry name" value="Acyl_CoA_acyltransferase"/>
</dbReference>
<dbReference type="Bgee" id="ENSORLG00000026833">
    <property type="expression patterns" value="Expressed in liver and 11 other cell types or tissues"/>
</dbReference>
<dbReference type="AlphaFoldDB" id="A0A3B3IM28"/>
<dbReference type="InParanoid" id="A0A3B3IM28"/>
<evidence type="ECO:0000256" key="3">
    <source>
        <dbReference type="ARBA" id="ARBA00031876"/>
    </source>
</evidence>
<gene>
    <name evidence="5" type="primary">LOC101165146</name>
</gene>
<evidence type="ECO:0000256" key="1">
    <source>
        <dbReference type="ARBA" id="ARBA00006233"/>
    </source>
</evidence>
<dbReference type="KEGG" id="ola:101165146"/>
<comment type="similarity">
    <text evidence="1">Belongs to the NATD1 family.</text>
</comment>
<keyword evidence="6" id="KW-1185">Reference proteome</keyword>
<dbReference type="InterPro" id="IPR031165">
    <property type="entry name" value="GNAT_YJDJ"/>
</dbReference>
<evidence type="ECO:0000259" key="4">
    <source>
        <dbReference type="PROSITE" id="PS51729"/>
    </source>
</evidence>
<evidence type="ECO:0000313" key="5">
    <source>
        <dbReference type="Ensembl" id="ENSORLP00000044996.1"/>
    </source>
</evidence>
<dbReference type="InterPro" id="IPR045057">
    <property type="entry name" value="Gcn5-rel_NAT"/>
</dbReference>
<dbReference type="GeneID" id="101165146"/>
<protein>
    <recommendedName>
        <fullName evidence="2">Protein NATD1</fullName>
    </recommendedName>
    <alternativeName>
        <fullName evidence="3">N-acetyltransferase domain-containing protein 1</fullName>
    </alternativeName>
</protein>
<accession>A0A3B3IM28</accession>
<dbReference type="Pfam" id="PF14542">
    <property type="entry name" value="Acetyltransf_CG"/>
    <property type="match status" value="1"/>
</dbReference>
<dbReference type="RefSeq" id="XP_004071200.1">
    <property type="nucleotide sequence ID" value="XM_004071152.4"/>
</dbReference>
<evidence type="ECO:0000313" key="6">
    <source>
        <dbReference type="Proteomes" id="UP000001038"/>
    </source>
</evidence>
<dbReference type="PANTHER" id="PTHR31435">
    <property type="entry name" value="PROTEIN NATD1"/>
    <property type="match status" value="1"/>
</dbReference>
<proteinExistence type="inferred from homology"/>